<dbReference type="AlphaFoldDB" id="A0A7X2MQF7"/>
<gene>
    <name evidence="1" type="ORF">GKC49_20995</name>
</gene>
<reference evidence="1 2" key="1">
    <citation type="submission" date="2019-11" db="EMBL/GenBank/DDBJ databases">
        <title>Draft Genome Sequence of Plant Growth-Promoting Rhizosphere-Associated Bacteria.</title>
        <authorList>
            <person name="Vasilyev I.Y."/>
            <person name="Radchenko V."/>
            <person name="Ilnitskaya E.V."/>
        </authorList>
    </citation>
    <scope>NUCLEOTIDE SEQUENCE [LARGE SCALE GENOMIC DNA]</scope>
    <source>
        <strain evidence="1 2">VRA_MhP_f</strain>
    </source>
</reference>
<dbReference type="EMBL" id="WKLC01001201">
    <property type="protein sequence ID" value="MSE17488.1"/>
    <property type="molecule type" value="Genomic_DNA"/>
</dbReference>
<feature type="non-terminal residue" evidence="1">
    <location>
        <position position="89"/>
    </location>
</feature>
<evidence type="ECO:0000313" key="1">
    <source>
        <dbReference type="EMBL" id="MSE17488.1"/>
    </source>
</evidence>
<protein>
    <submittedName>
        <fullName evidence="1">MFS transporter</fullName>
    </submittedName>
</protein>
<name>A0A7X2MQF7_ENTAG</name>
<evidence type="ECO:0000313" key="2">
    <source>
        <dbReference type="Proteomes" id="UP000461948"/>
    </source>
</evidence>
<proteinExistence type="predicted"/>
<comment type="caution">
    <text evidence="1">The sequence shown here is derived from an EMBL/GenBank/DDBJ whole genome shotgun (WGS) entry which is preliminary data.</text>
</comment>
<sequence length="89" mass="9621">MAKRNPYAAREWLPHEKPMLPGSPSTPLHPMPKRLAFGLIGLLISLTGALSNALVTANLVNLQGTFGAWSNEIAWLPAVYVMGNISINL</sequence>
<organism evidence="1 2">
    <name type="scientific">Enterobacter agglomerans</name>
    <name type="common">Erwinia herbicola</name>
    <name type="synonym">Pantoea agglomerans</name>
    <dbReference type="NCBI Taxonomy" id="549"/>
    <lineage>
        <taxon>Bacteria</taxon>
        <taxon>Pseudomonadati</taxon>
        <taxon>Pseudomonadota</taxon>
        <taxon>Gammaproteobacteria</taxon>
        <taxon>Enterobacterales</taxon>
        <taxon>Erwiniaceae</taxon>
        <taxon>Pantoea</taxon>
        <taxon>Pantoea agglomerans group</taxon>
    </lineage>
</organism>
<dbReference type="Proteomes" id="UP000461948">
    <property type="component" value="Unassembled WGS sequence"/>
</dbReference>
<accession>A0A7X2MQF7</accession>